<keyword evidence="7 8" id="KW-0539">Nucleus</keyword>
<dbReference type="EMBL" id="KV427610">
    <property type="protein sequence ID" value="KZT10027.1"/>
    <property type="molecule type" value="Genomic_DNA"/>
</dbReference>
<dbReference type="GeneID" id="63825181"/>
<feature type="compositionally biased region" description="Low complexity" evidence="9">
    <location>
        <begin position="300"/>
        <end position="335"/>
    </location>
</feature>
<dbReference type="GO" id="GO:0017056">
    <property type="term" value="F:structural constituent of nuclear pore"/>
    <property type="evidence" value="ECO:0007669"/>
    <property type="project" value="TreeGrafter"/>
</dbReference>
<evidence type="ECO:0000313" key="11">
    <source>
        <dbReference type="EMBL" id="KZT10027.1"/>
    </source>
</evidence>
<sequence length="400" mass="41633">MLPSGSSPANASGSTSNDARPLFAHSHSPHQGGFTVPGVTNYNPSGSPSLRHSALGSGMNVPFGSSLNDSLGQSRSHYQTGYLMSVQPNNASPQGGSRSEEAPIVQTKAKLNHVFAGSAASDFGMDSMFESSRRRQRQPLADEDAPPTNSVNDIINEVSSDTARYPSLRNSTLESSTNRASLYRSSNPSTPKPSTPAAPAAPEPLYVDVFGYPPDKYSVTAEYFRSFGQTTVPYRDANISNCFRIGYTNPGDAMRAVRKNGEVLSGSWMVGVKWTDPAQAEAVLGPNIVRGVLQTPEMATTAPETAPAVSTSTAQEAAPPAGAQGPATPATPTPTFGNPVRLAPAASAFRKPGTGPSTTATPQRVFPTGGLFGASTGPGSAQASPSKGVLEQVSDLIFGW</sequence>
<proteinExistence type="predicted"/>
<dbReference type="Pfam" id="PF05172">
    <property type="entry name" value="RRM_Nup35"/>
    <property type="match status" value="1"/>
</dbReference>
<evidence type="ECO:0000256" key="4">
    <source>
        <dbReference type="ARBA" id="ARBA00022927"/>
    </source>
</evidence>
<dbReference type="InterPro" id="IPR012677">
    <property type="entry name" value="Nucleotide-bd_a/b_plait_sf"/>
</dbReference>
<feature type="region of interest" description="Disordered" evidence="9">
    <location>
        <begin position="1"/>
        <end position="54"/>
    </location>
</feature>
<evidence type="ECO:0000256" key="9">
    <source>
        <dbReference type="SAM" id="MobiDB-lite"/>
    </source>
</evidence>
<feature type="region of interest" description="Disordered" evidence="9">
    <location>
        <begin position="128"/>
        <end position="200"/>
    </location>
</feature>
<organism evidence="11 12">
    <name type="scientific">Laetiporus sulphureus 93-53</name>
    <dbReference type="NCBI Taxonomy" id="1314785"/>
    <lineage>
        <taxon>Eukaryota</taxon>
        <taxon>Fungi</taxon>
        <taxon>Dikarya</taxon>
        <taxon>Basidiomycota</taxon>
        <taxon>Agaricomycotina</taxon>
        <taxon>Agaricomycetes</taxon>
        <taxon>Polyporales</taxon>
        <taxon>Laetiporus</taxon>
    </lineage>
</organism>
<evidence type="ECO:0000256" key="8">
    <source>
        <dbReference type="PROSITE-ProRule" id="PRU00804"/>
    </source>
</evidence>
<dbReference type="SUPFAM" id="SSF54928">
    <property type="entry name" value="RNA-binding domain, RBD"/>
    <property type="match status" value="1"/>
</dbReference>
<keyword evidence="5" id="KW-0811">Translocation</keyword>
<evidence type="ECO:0000256" key="5">
    <source>
        <dbReference type="ARBA" id="ARBA00023010"/>
    </source>
</evidence>
<evidence type="ECO:0000256" key="1">
    <source>
        <dbReference type="ARBA" id="ARBA00004567"/>
    </source>
</evidence>
<dbReference type="InParanoid" id="A0A165G9J3"/>
<dbReference type="GO" id="GO:0051028">
    <property type="term" value="P:mRNA transport"/>
    <property type="evidence" value="ECO:0007669"/>
    <property type="project" value="UniProtKB-UniRule"/>
</dbReference>
<keyword evidence="6 8" id="KW-0906">Nuclear pore complex</keyword>
<feature type="compositionally biased region" description="Low complexity" evidence="9">
    <location>
        <begin position="1"/>
        <end position="17"/>
    </location>
</feature>
<feature type="region of interest" description="Disordered" evidence="9">
    <location>
        <begin position="300"/>
        <end position="340"/>
    </location>
</feature>
<keyword evidence="12" id="KW-1185">Reference proteome</keyword>
<reference evidence="11 12" key="1">
    <citation type="journal article" date="2016" name="Mol. Biol. Evol.">
        <title>Comparative Genomics of Early-Diverging Mushroom-Forming Fungi Provides Insights into the Origins of Lignocellulose Decay Capabilities.</title>
        <authorList>
            <person name="Nagy L.G."/>
            <person name="Riley R."/>
            <person name="Tritt A."/>
            <person name="Adam C."/>
            <person name="Daum C."/>
            <person name="Floudas D."/>
            <person name="Sun H."/>
            <person name="Yadav J.S."/>
            <person name="Pangilinan J."/>
            <person name="Larsson K.H."/>
            <person name="Matsuura K."/>
            <person name="Barry K."/>
            <person name="Labutti K."/>
            <person name="Kuo R."/>
            <person name="Ohm R.A."/>
            <person name="Bhattacharya S.S."/>
            <person name="Shirouzu T."/>
            <person name="Yoshinaga Y."/>
            <person name="Martin F.M."/>
            <person name="Grigoriev I.V."/>
            <person name="Hibbett D.S."/>
        </authorList>
    </citation>
    <scope>NUCLEOTIDE SEQUENCE [LARGE SCALE GENOMIC DNA]</scope>
    <source>
        <strain evidence="11 12">93-53</strain>
    </source>
</reference>
<evidence type="ECO:0000256" key="2">
    <source>
        <dbReference type="ARBA" id="ARBA00022448"/>
    </source>
</evidence>
<dbReference type="Gene3D" id="3.30.70.330">
    <property type="match status" value="1"/>
</dbReference>
<evidence type="ECO:0000256" key="3">
    <source>
        <dbReference type="ARBA" id="ARBA00022816"/>
    </source>
</evidence>
<feature type="compositionally biased region" description="Pro residues" evidence="9">
    <location>
        <begin position="190"/>
        <end position="200"/>
    </location>
</feature>
<feature type="compositionally biased region" description="Polar residues" evidence="9">
    <location>
        <begin position="147"/>
        <end position="184"/>
    </location>
</feature>
<keyword evidence="4" id="KW-0653">Protein transport</keyword>
<dbReference type="STRING" id="1314785.A0A165G9J3"/>
<dbReference type="Proteomes" id="UP000076871">
    <property type="component" value="Unassembled WGS sequence"/>
</dbReference>
<dbReference type="GO" id="GO:0005543">
    <property type="term" value="F:phospholipid binding"/>
    <property type="evidence" value="ECO:0007669"/>
    <property type="project" value="TreeGrafter"/>
</dbReference>
<dbReference type="InterPro" id="IPR007846">
    <property type="entry name" value="RRM_NUP35_dom"/>
</dbReference>
<evidence type="ECO:0000259" key="10">
    <source>
        <dbReference type="PROSITE" id="PS51472"/>
    </source>
</evidence>
<dbReference type="InterPro" id="IPR035979">
    <property type="entry name" value="RBD_domain_sf"/>
</dbReference>
<keyword evidence="2 8" id="KW-0813">Transport</keyword>
<dbReference type="GO" id="GO:0006607">
    <property type="term" value="P:NLS-bearing protein import into nucleus"/>
    <property type="evidence" value="ECO:0007669"/>
    <property type="project" value="TreeGrafter"/>
</dbReference>
<accession>A0A165G9J3</accession>
<dbReference type="GO" id="GO:0044615">
    <property type="term" value="C:nuclear pore nuclear basket"/>
    <property type="evidence" value="ECO:0007669"/>
    <property type="project" value="TreeGrafter"/>
</dbReference>
<dbReference type="RefSeq" id="XP_040767767.1">
    <property type="nucleotide sequence ID" value="XM_040908152.1"/>
</dbReference>
<evidence type="ECO:0000313" key="12">
    <source>
        <dbReference type="Proteomes" id="UP000076871"/>
    </source>
</evidence>
<dbReference type="OrthoDB" id="3365060at2759"/>
<feature type="domain" description="RRM Nup35-type" evidence="10">
    <location>
        <begin position="201"/>
        <end position="282"/>
    </location>
</feature>
<dbReference type="GO" id="GO:0003676">
    <property type="term" value="F:nucleic acid binding"/>
    <property type="evidence" value="ECO:0007669"/>
    <property type="project" value="InterPro"/>
</dbReference>
<gene>
    <name evidence="11" type="ORF">LAESUDRAFT_722173</name>
</gene>
<dbReference type="PANTHER" id="PTHR21527:SF6">
    <property type="entry name" value="NUCLEOPORIN NUP35"/>
    <property type="match status" value="1"/>
</dbReference>
<evidence type="ECO:0000256" key="6">
    <source>
        <dbReference type="ARBA" id="ARBA00023132"/>
    </source>
</evidence>
<name>A0A165G9J3_9APHY</name>
<dbReference type="GO" id="GO:0044613">
    <property type="term" value="C:nuclear pore central transport channel"/>
    <property type="evidence" value="ECO:0007669"/>
    <property type="project" value="TreeGrafter"/>
</dbReference>
<feature type="compositionally biased region" description="Polar residues" evidence="9">
    <location>
        <begin position="38"/>
        <end position="50"/>
    </location>
</feature>
<dbReference type="PROSITE" id="PS51472">
    <property type="entry name" value="RRM_NUP35"/>
    <property type="match status" value="1"/>
</dbReference>
<dbReference type="PANTHER" id="PTHR21527">
    <property type="entry name" value="NUCLEOPORIN NUP35"/>
    <property type="match status" value="1"/>
</dbReference>
<keyword evidence="3 8" id="KW-0509">mRNA transport</keyword>
<comment type="subcellular location">
    <subcellularLocation>
        <location evidence="1">Nucleus</location>
        <location evidence="1">Nuclear pore complex</location>
    </subcellularLocation>
</comment>
<dbReference type="GO" id="GO:0006999">
    <property type="term" value="P:nuclear pore organization"/>
    <property type="evidence" value="ECO:0007669"/>
    <property type="project" value="TreeGrafter"/>
</dbReference>
<dbReference type="AlphaFoldDB" id="A0A165G9J3"/>
<protein>
    <recommendedName>
        <fullName evidence="10">RRM Nup35-type domain-containing protein</fullName>
    </recommendedName>
</protein>
<evidence type="ECO:0000256" key="7">
    <source>
        <dbReference type="ARBA" id="ARBA00023242"/>
    </source>
</evidence>